<name>A0A1B1SBK0_9BACT</name>
<dbReference type="EMBL" id="CP015402">
    <property type="protein sequence ID" value="ANU64201.2"/>
    <property type="molecule type" value="Genomic_DNA"/>
</dbReference>
<dbReference type="STRING" id="1796646.A4V02_11105"/>
<dbReference type="KEGG" id="pary:A4V02_11105"/>
<evidence type="ECO:0000256" key="1">
    <source>
        <dbReference type="SAM" id="SignalP"/>
    </source>
</evidence>
<accession>A0A1Z2XH12</accession>
<dbReference type="OrthoDB" id="1049626at2"/>
<dbReference type="InterPro" id="IPR034122">
    <property type="entry name" value="Retropepsin-like_bacterial"/>
</dbReference>
<protein>
    <recommendedName>
        <fullName evidence="4">Peptidase A2 domain-containing protein</fullName>
    </recommendedName>
</protein>
<dbReference type="RefSeq" id="WP_084274108.1">
    <property type="nucleotide sequence ID" value="NZ_CAJTAP010000001.1"/>
</dbReference>
<accession>A0A1B1SBK0</accession>
<dbReference type="AlphaFoldDB" id="A0A1B1SBK0"/>
<keyword evidence="1" id="KW-0732">Signal</keyword>
<evidence type="ECO:0000313" key="3">
    <source>
        <dbReference type="Proteomes" id="UP000186351"/>
    </source>
</evidence>
<evidence type="ECO:0008006" key="4">
    <source>
        <dbReference type="Google" id="ProtNLM"/>
    </source>
</evidence>
<dbReference type="InterPro" id="IPR021109">
    <property type="entry name" value="Peptidase_aspartic_dom_sf"/>
</dbReference>
<organism evidence="2 3">
    <name type="scientific">Muribaculum intestinale</name>
    <dbReference type="NCBI Taxonomy" id="1796646"/>
    <lineage>
        <taxon>Bacteria</taxon>
        <taxon>Pseudomonadati</taxon>
        <taxon>Bacteroidota</taxon>
        <taxon>Bacteroidia</taxon>
        <taxon>Bacteroidales</taxon>
        <taxon>Muribaculaceae</taxon>
        <taxon>Muribaculum</taxon>
    </lineage>
</organism>
<dbReference type="Pfam" id="PF13650">
    <property type="entry name" value="Asp_protease_2"/>
    <property type="match status" value="1"/>
</dbReference>
<dbReference type="Proteomes" id="UP000186351">
    <property type="component" value="Chromosome"/>
</dbReference>
<dbReference type="CDD" id="cd05483">
    <property type="entry name" value="retropepsin_like_bacteria"/>
    <property type="match status" value="1"/>
</dbReference>
<evidence type="ECO:0000313" key="2">
    <source>
        <dbReference type="EMBL" id="ANU64201.2"/>
    </source>
</evidence>
<dbReference type="GeneID" id="65537419"/>
<keyword evidence="3" id="KW-1185">Reference proteome</keyword>
<feature type="signal peptide" evidence="1">
    <location>
        <begin position="1"/>
        <end position="19"/>
    </location>
</feature>
<proteinExistence type="predicted"/>
<dbReference type="Gene3D" id="2.40.70.10">
    <property type="entry name" value="Acid Proteases"/>
    <property type="match status" value="1"/>
</dbReference>
<feature type="chain" id="PRO_5012045851" description="Peptidase A2 domain-containing protein" evidence="1">
    <location>
        <begin position="20"/>
        <end position="491"/>
    </location>
</feature>
<dbReference type="SUPFAM" id="SSF50630">
    <property type="entry name" value="Acid proteases"/>
    <property type="match status" value="1"/>
</dbReference>
<reference evidence="3" key="1">
    <citation type="submission" date="2016-04" db="EMBL/GenBank/DDBJ databases">
        <title>Complete Genome Sequences of Twelve Strains of a Stable Defined Moderately Diverse Mouse Microbiota 2 (sDMDMm2).</title>
        <authorList>
            <person name="Uchimura Y."/>
            <person name="Wyss M."/>
            <person name="Brugiroux S."/>
            <person name="Limenitakis J.P."/>
            <person name="Stecher B."/>
            <person name="McCoy K.D."/>
            <person name="Macpherson A.J."/>
        </authorList>
    </citation>
    <scope>NUCLEOTIDE SEQUENCE [LARGE SCALE GENOMIC DNA]</scope>
    <source>
        <strain evidence="3">YL27</strain>
    </source>
</reference>
<gene>
    <name evidence="2" type="ORF">A4V02_11105</name>
</gene>
<sequence length="491" mass="53197">MRKVLLSVMLMVSSLVSSAQSYDERIAGAMNAGDWFALDSIYKSAPKDSISPFLEVFSRCLIGNRLNRPDVSVAAFDQLFKEHSSSLGLDNLLSSTIMFSTDLSRIGYNGQAAELTKSILEATREHLDSTWTASLEQAVSKYSALSAYRPYGFTFAAPLGRVPFRIVPVGEEKYGSVLMHLENTSINGIDADITFDTGAGVNVISDSLARKFNLIPIDGYVTAAGIGRRKGRYAIAREVRLGNITVSDVPFVIMDFKTGNAKADRHTHHFSIILGSELMLQLKDLTVDFTNKEITVPSVAPERSDASPNMSFSDGMNLSVAGRVLNNPILMNIDTGDASYGSLGVSFFNANKNFIMDNGRTDTIRGGGLGGVVELLCYRMPAMPVTMGGHTLEIPGLVVNTKPISVSALSFDCNIGLKTLMMFGKVRFNLVDFVLTTYPQDITVFNSRNYDVPSFKVPRHKGMSVAQALGVIAVGTARALINPNAPANPDL</sequence>